<dbReference type="PRINTS" id="PR00081">
    <property type="entry name" value="GDHRDH"/>
</dbReference>
<keyword evidence="4" id="KW-0472">Membrane</keyword>
<comment type="similarity">
    <text evidence="1 3">Belongs to the short-chain dehydrogenases/reductases (SDR) family.</text>
</comment>
<dbReference type="EnsemblMetazoa" id="XM_050663535.1">
    <property type="protein sequence ID" value="XP_050519492.1"/>
    <property type="gene ID" value="LOC126893396"/>
</dbReference>
<evidence type="ECO:0000256" key="1">
    <source>
        <dbReference type="ARBA" id="ARBA00006484"/>
    </source>
</evidence>
<evidence type="ECO:0000313" key="5">
    <source>
        <dbReference type="EnsemblMetazoa" id="XP_050519494.1"/>
    </source>
</evidence>
<dbReference type="InterPro" id="IPR002347">
    <property type="entry name" value="SDR_fam"/>
</dbReference>
<feature type="transmembrane region" description="Helical" evidence="4">
    <location>
        <begin position="15"/>
        <end position="36"/>
    </location>
</feature>
<keyword evidence="2" id="KW-0560">Oxidoreductase</keyword>
<dbReference type="RefSeq" id="XP_050519490.1">
    <property type="nucleotide sequence ID" value="XM_050663533.1"/>
</dbReference>
<dbReference type="EnsemblMetazoa" id="XM_050663534.1">
    <property type="protein sequence ID" value="XP_050519491.1"/>
    <property type="gene ID" value="LOC126893396"/>
</dbReference>
<protein>
    <recommendedName>
        <fullName evidence="7">Very-long-chain 3-oxoacyl-CoA reductase</fullName>
    </recommendedName>
</protein>
<evidence type="ECO:0000256" key="2">
    <source>
        <dbReference type="ARBA" id="ARBA00023002"/>
    </source>
</evidence>
<keyword evidence="6" id="KW-1185">Reference proteome</keyword>
<organism evidence="5 6">
    <name type="scientific">Diabrotica virgifera virgifera</name>
    <name type="common">western corn rootworm</name>
    <dbReference type="NCBI Taxonomy" id="50390"/>
    <lineage>
        <taxon>Eukaryota</taxon>
        <taxon>Metazoa</taxon>
        <taxon>Ecdysozoa</taxon>
        <taxon>Arthropoda</taxon>
        <taxon>Hexapoda</taxon>
        <taxon>Insecta</taxon>
        <taxon>Pterygota</taxon>
        <taxon>Neoptera</taxon>
        <taxon>Endopterygota</taxon>
        <taxon>Coleoptera</taxon>
        <taxon>Polyphaga</taxon>
        <taxon>Cucujiformia</taxon>
        <taxon>Chrysomeloidea</taxon>
        <taxon>Chrysomelidae</taxon>
        <taxon>Galerucinae</taxon>
        <taxon>Diabroticina</taxon>
        <taxon>Diabroticites</taxon>
        <taxon>Diabrotica</taxon>
    </lineage>
</organism>
<dbReference type="PIRSF" id="PIRSF000126">
    <property type="entry name" value="11-beta-HSD1"/>
    <property type="match status" value="1"/>
</dbReference>
<dbReference type="InterPro" id="IPR036291">
    <property type="entry name" value="NAD(P)-bd_dom_sf"/>
</dbReference>
<evidence type="ECO:0000256" key="3">
    <source>
        <dbReference type="RuleBase" id="RU000363"/>
    </source>
</evidence>
<evidence type="ECO:0008006" key="7">
    <source>
        <dbReference type="Google" id="ProtNLM"/>
    </source>
</evidence>
<dbReference type="RefSeq" id="XP_050519491.1">
    <property type="nucleotide sequence ID" value="XM_050663534.1"/>
</dbReference>
<dbReference type="SUPFAM" id="SSF51735">
    <property type="entry name" value="NAD(P)-binding Rossmann-fold domains"/>
    <property type="match status" value="1"/>
</dbReference>
<reference evidence="5" key="1">
    <citation type="submission" date="2025-05" db="UniProtKB">
        <authorList>
            <consortium name="EnsemblMetazoa"/>
        </authorList>
    </citation>
    <scope>IDENTIFICATION</scope>
</reference>
<keyword evidence="4" id="KW-0812">Transmembrane</keyword>
<dbReference type="EnsemblMetazoa" id="XM_050663533.1">
    <property type="protein sequence ID" value="XP_050519490.1"/>
    <property type="gene ID" value="LOC126893396"/>
</dbReference>
<dbReference type="RefSeq" id="XP_050519492.1">
    <property type="nucleotide sequence ID" value="XM_050663535.1"/>
</dbReference>
<dbReference type="PRINTS" id="PR00080">
    <property type="entry name" value="SDRFAMILY"/>
</dbReference>
<dbReference type="CDD" id="cd05356">
    <property type="entry name" value="17beta-HSD1_like_SDR_c"/>
    <property type="match status" value="1"/>
</dbReference>
<dbReference type="RefSeq" id="XP_050519494.1">
    <property type="nucleotide sequence ID" value="XM_050663537.1"/>
</dbReference>
<dbReference type="Gene3D" id="3.40.50.720">
    <property type="entry name" value="NAD(P)-binding Rossmann-like Domain"/>
    <property type="match status" value="1"/>
</dbReference>
<dbReference type="GeneID" id="126893396"/>
<dbReference type="PANTHER" id="PTHR43899">
    <property type="entry name" value="RH59310P"/>
    <property type="match status" value="1"/>
</dbReference>
<proteinExistence type="inferred from homology"/>
<dbReference type="Pfam" id="PF00106">
    <property type="entry name" value="adh_short"/>
    <property type="match status" value="1"/>
</dbReference>
<dbReference type="InterPro" id="IPR051019">
    <property type="entry name" value="VLCFA-Steroid_DH"/>
</dbReference>
<name>A0ABM5LAN3_DIAVI</name>
<dbReference type="EnsemblMetazoa" id="XM_050663537.1">
    <property type="protein sequence ID" value="XP_050519494.1"/>
    <property type="gene ID" value="LOC126893396"/>
</dbReference>
<dbReference type="RefSeq" id="XP_050519493.1">
    <property type="nucleotide sequence ID" value="XM_050663536.1"/>
</dbReference>
<evidence type="ECO:0000313" key="6">
    <source>
        <dbReference type="Proteomes" id="UP001652700"/>
    </source>
</evidence>
<sequence>MEKETPTNFCLLNKIALVCAFIVGIQVTRMVFKFLYDNFLSTFLQINAVNLSETGKWAVITGATDGIGKAFAEVLAKKGLNIVLISRTQSKLEDVAKELGQKYKVEFMILVADFTDTDQIYSDIEKKLTGLDIGVLINNVGMSYNHPEYFLDVKEKDKFFVNLINCNIFSVTNMCKIVMPGMVERRRGVVVNISSTAAQIPNPLLTVYAASKAYVVKFSEDLASEYAKFGITVQCLLPGYVATNMSKIRSSTWMAPSPIGYVTEAVKTIGVKEKTTGYFPHTLLVSFLNTLDCISPKLSRWVIFRTMTNIRKRALRRAVQ</sequence>
<accession>A0ABM5LAN3</accession>
<evidence type="ECO:0000256" key="4">
    <source>
        <dbReference type="SAM" id="Phobius"/>
    </source>
</evidence>
<dbReference type="EnsemblMetazoa" id="XM_050663536.1">
    <property type="protein sequence ID" value="XP_050519493.1"/>
    <property type="gene ID" value="LOC126893396"/>
</dbReference>
<dbReference type="PANTHER" id="PTHR43899:SF13">
    <property type="entry name" value="RH59310P"/>
    <property type="match status" value="1"/>
</dbReference>
<dbReference type="Proteomes" id="UP001652700">
    <property type="component" value="Unplaced"/>
</dbReference>
<keyword evidence="4" id="KW-1133">Transmembrane helix</keyword>